<dbReference type="Gene3D" id="3.40.50.720">
    <property type="entry name" value="NAD(P)-binding Rossmann-like Domain"/>
    <property type="match status" value="1"/>
</dbReference>
<accession>A0A1H5TSV1</accession>
<dbReference type="Proteomes" id="UP000236736">
    <property type="component" value="Unassembled WGS sequence"/>
</dbReference>
<dbReference type="AlphaFoldDB" id="A0A1H5TSV1"/>
<organism evidence="1 2">
    <name type="scientific">Algoriphagus boritolerans DSM 17298 = JCM 18970</name>
    <dbReference type="NCBI Taxonomy" id="1120964"/>
    <lineage>
        <taxon>Bacteria</taxon>
        <taxon>Pseudomonadati</taxon>
        <taxon>Bacteroidota</taxon>
        <taxon>Cytophagia</taxon>
        <taxon>Cytophagales</taxon>
        <taxon>Cyclobacteriaceae</taxon>
        <taxon>Algoriphagus</taxon>
    </lineage>
</organism>
<protein>
    <submittedName>
        <fullName evidence="1">Fatty aldehyde-generating acyl-ACP reductase</fullName>
    </submittedName>
</protein>
<reference evidence="2" key="1">
    <citation type="submission" date="2016-10" db="EMBL/GenBank/DDBJ databases">
        <authorList>
            <person name="Varghese N."/>
            <person name="Submissions S."/>
        </authorList>
    </citation>
    <scope>NUCLEOTIDE SEQUENCE [LARGE SCALE GENOMIC DNA]</scope>
    <source>
        <strain evidence="2">DSM 17298</strain>
    </source>
</reference>
<gene>
    <name evidence="1" type="ORF">SAMN03080598_00920</name>
</gene>
<dbReference type="EMBL" id="FNVR01000003">
    <property type="protein sequence ID" value="SEF65850.1"/>
    <property type="molecule type" value="Genomic_DNA"/>
</dbReference>
<evidence type="ECO:0000313" key="2">
    <source>
        <dbReference type="Proteomes" id="UP000236736"/>
    </source>
</evidence>
<proteinExistence type="predicted"/>
<name>A0A1H5TSV1_9BACT</name>
<dbReference type="InterPro" id="IPR036291">
    <property type="entry name" value="NAD(P)-bd_dom_sf"/>
</dbReference>
<dbReference type="RefSeq" id="WP_103923618.1">
    <property type="nucleotide sequence ID" value="NZ_FNVR01000003.1"/>
</dbReference>
<dbReference type="STRING" id="1120964.GCA_001313265_00644"/>
<evidence type="ECO:0000313" key="1">
    <source>
        <dbReference type="EMBL" id="SEF65850.1"/>
    </source>
</evidence>
<dbReference type="OrthoDB" id="417724at2"/>
<keyword evidence="2" id="KW-1185">Reference proteome</keyword>
<dbReference type="SUPFAM" id="SSF51735">
    <property type="entry name" value="NAD(P)-binding Rossmann-fold domains"/>
    <property type="match status" value="1"/>
</dbReference>
<sequence length="359" mass="39091">MGNQPPRLKFGVIGHQDNWKKIVDFVNSIRITDGNPELSQAKIKEVYGYFPPTKLFDIQINSKVSGFVEGYYIESFLSPDELGHSHIWNNLKKTREACEKAAQLGVDVVALGGFTSIILESGGANLQAIQGTKFTTGNTLTAALIADSLVKACQKWNQPLKDSTLLIIGSTGDIGSACVRYFSNKVKKILLTARNPAPLHQQEEQLKSEKANCLASTHVSELLPAADLIICVASSVLPENYLDLLQSHAIICDAGYPKNLNSENVKPSQKIYAGGMCLVEEGYCFSPEHFQKNIYEFPLPNISHGCTMESVVLALEGQSLAFSKGRGNINLENMAYILAAAAKHGIVTAPFFNSKGLIN</sequence>